<name>A0A3B0S6U0_9ZZZZ</name>
<dbReference type="AlphaFoldDB" id="A0A3B0S6U0"/>
<dbReference type="Pfam" id="PF04187">
    <property type="entry name" value="Cofac_haem_bdg"/>
    <property type="match status" value="1"/>
</dbReference>
<evidence type="ECO:0000313" key="2">
    <source>
        <dbReference type="EMBL" id="VAW01831.1"/>
    </source>
</evidence>
<dbReference type="PIRSF" id="PIRSF020419">
    <property type="entry name" value="Fe_uptake_reg_CjrA_prd"/>
    <property type="match status" value="1"/>
</dbReference>
<dbReference type="EMBL" id="UOEC01000191">
    <property type="protein sequence ID" value="VAW01831.1"/>
    <property type="molecule type" value="Genomic_DNA"/>
</dbReference>
<dbReference type="SUPFAM" id="SSF159501">
    <property type="entry name" value="EreA/ChaN-like"/>
    <property type="match status" value="1"/>
</dbReference>
<dbReference type="Gene3D" id="3.40.50.11550">
    <property type="match status" value="2"/>
</dbReference>
<dbReference type="InterPro" id="IPR007314">
    <property type="entry name" value="Cofac_haem-bd_dom"/>
</dbReference>
<dbReference type="CDD" id="cd14727">
    <property type="entry name" value="ChanN-like"/>
    <property type="match status" value="1"/>
</dbReference>
<organism evidence="2">
    <name type="scientific">hydrothermal vent metagenome</name>
    <dbReference type="NCBI Taxonomy" id="652676"/>
    <lineage>
        <taxon>unclassified sequences</taxon>
        <taxon>metagenomes</taxon>
        <taxon>ecological metagenomes</taxon>
    </lineage>
</organism>
<dbReference type="InterPro" id="IPR016773">
    <property type="entry name" value="Fe3_uptake_reg_CjrA_prd"/>
</dbReference>
<accession>A0A3B0S6U0</accession>
<evidence type="ECO:0000259" key="1">
    <source>
        <dbReference type="Pfam" id="PF04187"/>
    </source>
</evidence>
<protein>
    <recommendedName>
        <fullName evidence="1">Haem-binding uptake Tiki superfamily ChaN domain-containing protein</fullName>
    </recommendedName>
</protein>
<feature type="domain" description="Haem-binding uptake Tiki superfamily ChaN" evidence="1">
    <location>
        <begin position="40"/>
        <end position="244"/>
    </location>
</feature>
<gene>
    <name evidence="2" type="ORF">MNBD_ALPHA08-2155</name>
</gene>
<sequence>MLGESISGHQWKSAYFRDNPLVGKIWSSREKAFVSLNSVFSELEKAQFVLLGEIHTNKDHHLLQAQFLAAIAKSAKKAPRLVVEMIDESFQPLLNEYRSANPTDTQGLGNILKWEKRGWGKWENYQPIFDVAYQYKLEIFSGNLDRDDVRRIGRGGAKSLKVTEKNKFALDVPFSEQQSKLLNDMLFESHCKMVPRTALSPMKLVQQVRDGIMANQMLDAPAGSTAVLIAGNGHTRLDWATPRILRARAPEAKIISVAFVEVTGDDKMPQDYEAPSADKWPVYDYMYFTPKSEIKDQCAELIKRFKKKKK</sequence>
<reference evidence="2" key="1">
    <citation type="submission" date="2018-06" db="EMBL/GenBank/DDBJ databases">
        <authorList>
            <person name="Zhirakovskaya E."/>
        </authorList>
    </citation>
    <scope>NUCLEOTIDE SEQUENCE</scope>
</reference>
<proteinExistence type="predicted"/>